<keyword evidence="1" id="KW-0472">Membrane</keyword>
<feature type="domain" description="DUF4179" evidence="2">
    <location>
        <begin position="51"/>
        <end position="133"/>
    </location>
</feature>
<dbReference type="Pfam" id="PF13786">
    <property type="entry name" value="DUF4179"/>
    <property type="match status" value="1"/>
</dbReference>
<sequence>MNHTEKHLKHQLNKEAGVAYPDFEEMWGRMEQAGHTAPQMSGRVEAAAPRRSKAWKKVAVMASLSAVLMAVPVYAAVQYDWSGLLKFRGGVQTALEQNLGQPLGQSITRDGVTLKLHTAIVDENRTVILYSFEAGELEEGGFWNIEGMSLTDSKGNTSLSEYNHMQWDEKNKRYNGYFESGWVPPQESATVQFNVGNIRYYTREEVALPLNIGSEAAQNFAVGQDGLQGIGIEVFKESNDKLLVSTAVTFDQPEAKKWAYPQLVAYRNGSLVSELPGGTFGKPGENGEYTGLQYFNPSDLPDEQTEYKLSYVKINRSIDAEGVDLQLSKKQMESGTIKTALDLPLEEEDIRFEQMVITPTQIRVVIRFKDKPHAQLPYTRNLLEVNGRTLEWTGGWDTPKDDPELRILRYERPADLEITKETPIAYIGKYKVTVNEEDKEPLLLTNISDKKQTLIRETGGYPVKWTYYMKGKDLYVETGSDDVNFGGVNQTHIGLGNERILGNKVTVNFRGNGNNKNIDVYKDFKGTEASIYMFYYFINEPDKETRVLLQGK</sequence>
<keyword evidence="1" id="KW-0812">Transmembrane</keyword>
<evidence type="ECO:0000256" key="1">
    <source>
        <dbReference type="SAM" id="Phobius"/>
    </source>
</evidence>
<dbReference type="Gene3D" id="2.60.40.1630">
    <property type="entry name" value="bacillus anthracis domain"/>
    <property type="match status" value="1"/>
</dbReference>
<proteinExistence type="predicted"/>
<keyword evidence="1" id="KW-1133">Transmembrane helix</keyword>
<dbReference type="AlphaFoldDB" id="A0A917FGU3"/>
<dbReference type="RefSeq" id="WP_189025133.1">
    <property type="nucleotide sequence ID" value="NZ_BMKR01000008.1"/>
</dbReference>
<comment type="caution">
    <text evidence="3">The sequence shown here is derived from an EMBL/GenBank/DDBJ whole genome shotgun (WGS) entry which is preliminary data.</text>
</comment>
<gene>
    <name evidence="3" type="ORF">GCM10010912_24400</name>
</gene>
<reference evidence="3" key="1">
    <citation type="journal article" date="2014" name="Int. J. Syst. Evol. Microbiol.">
        <title>Complete genome sequence of Corynebacterium casei LMG S-19264T (=DSM 44701T), isolated from a smear-ripened cheese.</title>
        <authorList>
            <consortium name="US DOE Joint Genome Institute (JGI-PGF)"/>
            <person name="Walter F."/>
            <person name="Albersmeier A."/>
            <person name="Kalinowski J."/>
            <person name="Ruckert C."/>
        </authorList>
    </citation>
    <scope>NUCLEOTIDE SEQUENCE</scope>
    <source>
        <strain evidence="3">CGMCC 1.16134</strain>
    </source>
</reference>
<keyword evidence="4" id="KW-1185">Reference proteome</keyword>
<accession>A0A917FGU3</accession>
<protein>
    <recommendedName>
        <fullName evidence="2">DUF4179 domain-containing protein</fullName>
    </recommendedName>
</protein>
<feature type="transmembrane region" description="Helical" evidence="1">
    <location>
        <begin position="58"/>
        <end position="77"/>
    </location>
</feature>
<reference evidence="3" key="2">
    <citation type="submission" date="2020-09" db="EMBL/GenBank/DDBJ databases">
        <authorList>
            <person name="Sun Q."/>
            <person name="Zhou Y."/>
        </authorList>
    </citation>
    <scope>NUCLEOTIDE SEQUENCE</scope>
    <source>
        <strain evidence="3">CGMCC 1.16134</strain>
    </source>
</reference>
<evidence type="ECO:0000259" key="2">
    <source>
        <dbReference type="Pfam" id="PF13786"/>
    </source>
</evidence>
<dbReference type="InterPro" id="IPR025436">
    <property type="entry name" value="DUF4179"/>
</dbReference>
<evidence type="ECO:0000313" key="3">
    <source>
        <dbReference type="EMBL" id="GGF78448.1"/>
    </source>
</evidence>
<name>A0A917FGU3_9BACL</name>
<dbReference type="EMBL" id="BMKR01000008">
    <property type="protein sequence ID" value="GGF78448.1"/>
    <property type="molecule type" value="Genomic_DNA"/>
</dbReference>
<evidence type="ECO:0000313" key="4">
    <source>
        <dbReference type="Proteomes" id="UP000637643"/>
    </source>
</evidence>
<organism evidence="3 4">
    <name type="scientific">Paenibacillus albidus</name>
    <dbReference type="NCBI Taxonomy" id="2041023"/>
    <lineage>
        <taxon>Bacteria</taxon>
        <taxon>Bacillati</taxon>
        <taxon>Bacillota</taxon>
        <taxon>Bacilli</taxon>
        <taxon>Bacillales</taxon>
        <taxon>Paenibacillaceae</taxon>
        <taxon>Paenibacillus</taxon>
    </lineage>
</organism>
<dbReference type="Proteomes" id="UP000637643">
    <property type="component" value="Unassembled WGS sequence"/>
</dbReference>